<dbReference type="EMBL" id="CP003280">
    <property type="protein sequence ID" value="AFL81913.1"/>
    <property type="molecule type" value="Genomic_DNA"/>
</dbReference>
<dbReference type="KEGG" id="asl:Aeqsu_2455"/>
<gene>
    <name evidence="1" type="ordered locus">Aeqsu_2455</name>
</gene>
<evidence type="ECO:0000313" key="1">
    <source>
        <dbReference type="EMBL" id="AFL81913.1"/>
    </source>
</evidence>
<dbReference type="RefSeq" id="WP_014783162.1">
    <property type="nucleotide sequence ID" value="NC_018013.1"/>
</dbReference>
<organism evidence="1 2">
    <name type="scientific">Aequorivita sublithincola (strain DSM 14238 / LMG 21431 / ACAM 643 / 9-3)</name>
    <dbReference type="NCBI Taxonomy" id="746697"/>
    <lineage>
        <taxon>Bacteria</taxon>
        <taxon>Pseudomonadati</taxon>
        <taxon>Bacteroidota</taxon>
        <taxon>Flavobacteriia</taxon>
        <taxon>Flavobacteriales</taxon>
        <taxon>Flavobacteriaceae</taxon>
        <taxon>Aequorivita</taxon>
    </lineage>
</organism>
<dbReference type="AlphaFoldDB" id="I3YY45"/>
<reference evidence="1 2" key="1">
    <citation type="submission" date="2012-06" db="EMBL/GenBank/DDBJ databases">
        <title>The complete genome of Aequorivita sublithincola DSM 14238.</title>
        <authorList>
            <consortium name="US DOE Joint Genome Institute (JGI-PGF)"/>
            <person name="Lucas S."/>
            <person name="Copeland A."/>
            <person name="Lapidus A."/>
            <person name="Goodwin L."/>
            <person name="Pitluck S."/>
            <person name="Peters L."/>
            <person name="Munk A.C.C."/>
            <person name="Kyrpides N."/>
            <person name="Mavromatis K."/>
            <person name="Pagani I."/>
            <person name="Ivanova N."/>
            <person name="Ovchinnikova G."/>
            <person name="Zeytun A."/>
            <person name="Detter J.C."/>
            <person name="Han C."/>
            <person name="Land M."/>
            <person name="Hauser L."/>
            <person name="Markowitz V."/>
            <person name="Cheng J.-F."/>
            <person name="Hugenholtz P."/>
            <person name="Woyke T."/>
            <person name="Wu D."/>
            <person name="Tindall B."/>
            <person name="Faehnrich R."/>
            <person name="Brambilla E."/>
            <person name="Klenk H.-P."/>
            <person name="Eisen J.A."/>
        </authorList>
    </citation>
    <scope>NUCLEOTIDE SEQUENCE [LARGE SCALE GENOMIC DNA]</scope>
    <source>
        <strain evidence="2">DSM 14238 / LMG 21431 / ACAM 643 / 9-3</strain>
    </source>
</reference>
<name>I3YY45_AEQSU</name>
<dbReference type="Proteomes" id="UP000006049">
    <property type="component" value="Chromosome"/>
</dbReference>
<keyword evidence="2" id="KW-1185">Reference proteome</keyword>
<dbReference type="STRING" id="746697.Aeqsu_2455"/>
<dbReference type="OrthoDB" id="1123256at2"/>
<sequence length="74" mass="8781">MGTTELKSNLLEMMNNIQDEQLLQSLYDFLKSHKISKTLHLWDKLSNLEKEQVLLAYEESENEKNLIPNKEIFK</sequence>
<accession>I3YY45</accession>
<evidence type="ECO:0000313" key="2">
    <source>
        <dbReference type="Proteomes" id="UP000006049"/>
    </source>
</evidence>
<proteinExistence type="predicted"/>
<protein>
    <submittedName>
        <fullName evidence="1">Uncharacterized protein</fullName>
    </submittedName>
</protein>
<dbReference type="HOGENOM" id="CLU_197502_0_0_10"/>